<sequence>MFSVNNVEQTNVTIFLIVLVVAILLLFLTRRLLKISFPYFFMGLLGIIIGLLIGSQVAIPLSKLPGPYGTWVPMIVDVFITVATLDLFIAQAKPAADFFHKIMSKIFGTTQDICENQIVVDTSSLIDGRLEQIAQSGFILGKILIPQFVLAELQNIADSDDSIRRAKGRRGMESLDKMQNSSKITVEIIDDFEGGKEPVDLRLIKVAKKRKAKIITVDYNLNRIAKIQNVEVLNVNELAESLKPSLIPGEEILVKIIQKGKEAGQGVGYLPDGTMIVVEGGENLVGKEIRSEVVRIYHTVAGKMIFVQPRRPLRHQVKN</sequence>
<protein>
    <submittedName>
        <fullName evidence="7">PilT protein domain protein</fullName>
    </submittedName>
</protein>
<evidence type="ECO:0000256" key="3">
    <source>
        <dbReference type="ARBA" id="ARBA00022801"/>
    </source>
</evidence>
<keyword evidence="5" id="KW-0472">Membrane</keyword>
<dbReference type="SUPFAM" id="SSF88723">
    <property type="entry name" value="PIN domain-like"/>
    <property type="match status" value="1"/>
</dbReference>
<feature type="transmembrane region" description="Helical" evidence="5">
    <location>
        <begin position="12"/>
        <end position="28"/>
    </location>
</feature>
<organism evidence="7 8">
    <name type="scientific">Berkelbacteria bacterium GW2011_GWB1_38_5</name>
    <dbReference type="NCBI Taxonomy" id="1618336"/>
    <lineage>
        <taxon>Bacteria</taxon>
        <taxon>Candidatus Berkelbacteria</taxon>
    </lineage>
</organism>
<dbReference type="InterPro" id="IPR002716">
    <property type="entry name" value="PIN_dom"/>
</dbReference>
<reference evidence="7 8" key="1">
    <citation type="journal article" date="2015" name="Nature">
        <title>rRNA introns, odd ribosomes, and small enigmatic genomes across a large radiation of phyla.</title>
        <authorList>
            <person name="Brown C.T."/>
            <person name="Hug L.A."/>
            <person name="Thomas B.C."/>
            <person name="Sharon I."/>
            <person name="Castelle C.J."/>
            <person name="Singh A."/>
            <person name="Wilkins M.J."/>
            <person name="Williams K.H."/>
            <person name="Banfield J.F."/>
        </authorList>
    </citation>
    <scope>NUCLEOTIDE SEQUENCE [LARGE SCALE GENOMIC DNA]</scope>
</reference>
<feature type="transmembrane region" description="Helical" evidence="5">
    <location>
        <begin position="40"/>
        <end position="59"/>
    </location>
</feature>
<evidence type="ECO:0000256" key="1">
    <source>
        <dbReference type="ARBA" id="ARBA00001946"/>
    </source>
</evidence>
<dbReference type="InterPro" id="IPR029060">
    <property type="entry name" value="PIN-like_dom_sf"/>
</dbReference>
<dbReference type="GO" id="GO:0016787">
    <property type="term" value="F:hydrolase activity"/>
    <property type="evidence" value="ECO:0007669"/>
    <property type="project" value="UniProtKB-KW"/>
</dbReference>
<comment type="caution">
    <text evidence="7">The sequence shown here is derived from an EMBL/GenBank/DDBJ whole genome shotgun (WGS) entry which is preliminary data.</text>
</comment>
<dbReference type="CDD" id="cd09877">
    <property type="entry name" value="PIN_YacL-like"/>
    <property type="match status" value="1"/>
</dbReference>
<evidence type="ECO:0000256" key="4">
    <source>
        <dbReference type="ARBA" id="ARBA00022842"/>
    </source>
</evidence>
<dbReference type="PROSITE" id="PS50926">
    <property type="entry name" value="TRAM"/>
    <property type="match status" value="1"/>
</dbReference>
<dbReference type="PATRIC" id="fig|1618336.3.peg.372"/>
<proteinExistence type="predicted"/>
<dbReference type="Gene3D" id="3.40.50.1010">
    <property type="entry name" value="5'-nuclease"/>
    <property type="match status" value="1"/>
</dbReference>
<gene>
    <name evidence="7" type="ORF">US94_C0021G0010</name>
</gene>
<evidence type="ECO:0000313" key="8">
    <source>
        <dbReference type="Proteomes" id="UP000034498"/>
    </source>
</evidence>
<feature type="transmembrane region" description="Helical" evidence="5">
    <location>
        <begin position="71"/>
        <end position="90"/>
    </location>
</feature>
<comment type="cofactor">
    <cofactor evidence="1">
        <name>Mg(2+)</name>
        <dbReference type="ChEBI" id="CHEBI:18420"/>
    </cofactor>
</comment>
<evidence type="ECO:0000259" key="6">
    <source>
        <dbReference type="PROSITE" id="PS50926"/>
    </source>
</evidence>
<accession>A0A0G0K516</accession>
<keyword evidence="3" id="KW-0378">Hydrolase</keyword>
<name>A0A0G0K516_9BACT</name>
<keyword evidence="5" id="KW-0812">Transmembrane</keyword>
<dbReference type="PANTHER" id="PTHR11603:SF147">
    <property type="entry name" value="MEMBRANE PROTEIN"/>
    <property type="match status" value="1"/>
</dbReference>
<dbReference type="STRING" id="1618336.US94_C0021G0010"/>
<keyword evidence="2" id="KW-0540">Nuclease</keyword>
<evidence type="ECO:0000313" key="7">
    <source>
        <dbReference type="EMBL" id="KKQ73897.1"/>
    </source>
</evidence>
<dbReference type="SMART" id="SM00670">
    <property type="entry name" value="PINc"/>
    <property type="match status" value="1"/>
</dbReference>
<dbReference type="Pfam" id="PF01850">
    <property type="entry name" value="PIN"/>
    <property type="match status" value="1"/>
</dbReference>
<keyword evidence="5" id="KW-1133">Transmembrane helix</keyword>
<dbReference type="InterPro" id="IPR052041">
    <property type="entry name" value="Nucleic_acid_metab_PIN/TRAM"/>
</dbReference>
<evidence type="ECO:0000256" key="2">
    <source>
        <dbReference type="ARBA" id="ARBA00022722"/>
    </source>
</evidence>
<dbReference type="InterPro" id="IPR002792">
    <property type="entry name" value="TRAM_dom"/>
</dbReference>
<dbReference type="AlphaFoldDB" id="A0A0G0K516"/>
<feature type="domain" description="TRAM" evidence="6">
    <location>
        <begin position="245"/>
        <end position="306"/>
    </location>
</feature>
<dbReference type="GO" id="GO:0004518">
    <property type="term" value="F:nuclease activity"/>
    <property type="evidence" value="ECO:0007669"/>
    <property type="project" value="UniProtKB-KW"/>
</dbReference>
<dbReference type="PANTHER" id="PTHR11603">
    <property type="entry name" value="AAA FAMILY ATPASE"/>
    <property type="match status" value="1"/>
</dbReference>
<dbReference type="EMBL" id="LBUX01000021">
    <property type="protein sequence ID" value="KKQ73897.1"/>
    <property type="molecule type" value="Genomic_DNA"/>
</dbReference>
<evidence type="ECO:0000256" key="5">
    <source>
        <dbReference type="SAM" id="Phobius"/>
    </source>
</evidence>
<dbReference type="Proteomes" id="UP000034498">
    <property type="component" value="Unassembled WGS sequence"/>
</dbReference>
<keyword evidence="4" id="KW-0460">Magnesium</keyword>